<accession>A0A5B7FNV2</accession>
<dbReference type="AlphaFoldDB" id="A0A5B7FNV2"/>
<organism evidence="2 3">
    <name type="scientific">Portunus trituberculatus</name>
    <name type="common">Swimming crab</name>
    <name type="synonym">Neptunus trituberculatus</name>
    <dbReference type="NCBI Taxonomy" id="210409"/>
    <lineage>
        <taxon>Eukaryota</taxon>
        <taxon>Metazoa</taxon>
        <taxon>Ecdysozoa</taxon>
        <taxon>Arthropoda</taxon>
        <taxon>Crustacea</taxon>
        <taxon>Multicrustacea</taxon>
        <taxon>Malacostraca</taxon>
        <taxon>Eumalacostraca</taxon>
        <taxon>Eucarida</taxon>
        <taxon>Decapoda</taxon>
        <taxon>Pleocyemata</taxon>
        <taxon>Brachyura</taxon>
        <taxon>Eubrachyura</taxon>
        <taxon>Portunoidea</taxon>
        <taxon>Portunidae</taxon>
        <taxon>Portuninae</taxon>
        <taxon>Portunus</taxon>
    </lineage>
</organism>
<protein>
    <submittedName>
        <fullName evidence="2">Uncharacterized protein</fullName>
    </submittedName>
</protein>
<feature type="region of interest" description="Disordered" evidence="1">
    <location>
        <begin position="147"/>
        <end position="221"/>
    </location>
</feature>
<dbReference type="EMBL" id="VSRR010007572">
    <property type="protein sequence ID" value="MPC47136.1"/>
    <property type="molecule type" value="Genomic_DNA"/>
</dbReference>
<evidence type="ECO:0000313" key="3">
    <source>
        <dbReference type="Proteomes" id="UP000324222"/>
    </source>
</evidence>
<dbReference type="Proteomes" id="UP000324222">
    <property type="component" value="Unassembled WGS sequence"/>
</dbReference>
<proteinExistence type="predicted"/>
<keyword evidence="3" id="KW-1185">Reference proteome</keyword>
<sequence>MLCSSILVAASRKHSFLHSPPLQPAACRQRSHLRNNPRLWFVLYCQAYQHHSEVTRVLLYHTTPGNEEGKQKNTFWDRSTVDRYCRTAPPGMENVPTQAVINTGAVLRCTRLSLDHLFCTLTHAWGISWYLDASPAAVSCLAKDVVRASPPSSTPPRPADALSQQTKAQWSATAQNLPMHTLHSGGRRRREKRPSPTPTRRCSRPSDGDTPPRHSTAYPPGAASPAALITLLTVVSLRRAWLLPPPVSSPGTLTVARLHGATAAATSCRVLGATSGFPLRPALPAPARLIFFRLLLHLRFFPSRPSRAAPSCAAAHASSCLSSSPLSLTSGFSFFSSRFFVSAFFSTPFSSLSPFNF</sequence>
<evidence type="ECO:0000256" key="1">
    <source>
        <dbReference type="SAM" id="MobiDB-lite"/>
    </source>
</evidence>
<evidence type="ECO:0000313" key="2">
    <source>
        <dbReference type="EMBL" id="MPC47136.1"/>
    </source>
</evidence>
<comment type="caution">
    <text evidence="2">The sequence shown here is derived from an EMBL/GenBank/DDBJ whole genome shotgun (WGS) entry which is preliminary data.</text>
</comment>
<feature type="compositionally biased region" description="Polar residues" evidence="1">
    <location>
        <begin position="162"/>
        <end position="178"/>
    </location>
</feature>
<name>A0A5B7FNV2_PORTR</name>
<reference evidence="2 3" key="1">
    <citation type="submission" date="2019-05" db="EMBL/GenBank/DDBJ databases">
        <title>Another draft genome of Portunus trituberculatus and its Hox gene families provides insights of decapod evolution.</title>
        <authorList>
            <person name="Jeong J.-H."/>
            <person name="Song I."/>
            <person name="Kim S."/>
            <person name="Choi T."/>
            <person name="Kim D."/>
            <person name="Ryu S."/>
            <person name="Kim W."/>
        </authorList>
    </citation>
    <scope>NUCLEOTIDE SEQUENCE [LARGE SCALE GENOMIC DNA]</scope>
    <source>
        <tissue evidence="2">Muscle</tissue>
    </source>
</reference>
<gene>
    <name evidence="2" type="ORF">E2C01_040871</name>
</gene>